<evidence type="ECO:0000313" key="1">
    <source>
        <dbReference type="EMBL" id="KAL2734905.1"/>
    </source>
</evidence>
<evidence type="ECO:0000313" key="2">
    <source>
        <dbReference type="Proteomes" id="UP001607303"/>
    </source>
</evidence>
<proteinExistence type="predicted"/>
<accession>A0ABD2BQQ1</accession>
<keyword evidence="2" id="KW-1185">Reference proteome</keyword>
<protein>
    <submittedName>
        <fullName evidence="1">Uncharacterized protein</fullName>
    </submittedName>
</protein>
<gene>
    <name evidence="1" type="ORF">V1477_013623</name>
</gene>
<dbReference type="Proteomes" id="UP001607303">
    <property type="component" value="Unassembled WGS sequence"/>
</dbReference>
<reference evidence="1 2" key="1">
    <citation type="journal article" date="2024" name="Ann. Entomol. Soc. Am.">
        <title>Genomic analyses of the southern and eastern yellowjacket wasps (Hymenoptera: Vespidae) reveal evolutionary signatures of social life.</title>
        <authorList>
            <person name="Catto M.A."/>
            <person name="Caine P.B."/>
            <person name="Orr S.E."/>
            <person name="Hunt B.G."/>
            <person name="Goodisman M.A.D."/>
        </authorList>
    </citation>
    <scope>NUCLEOTIDE SEQUENCE [LARGE SCALE GENOMIC DNA]</scope>
    <source>
        <strain evidence="1">232</strain>
        <tissue evidence="1">Head and thorax</tissue>
    </source>
</reference>
<dbReference type="AlphaFoldDB" id="A0ABD2BQQ1"/>
<name>A0ABD2BQQ1_VESMC</name>
<comment type="caution">
    <text evidence="1">The sequence shown here is derived from an EMBL/GenBank/DDBJ whole genome shotgun (WGS) entry which is preliminary data.</text>
</comment>
<sequence length="63" mass="7606">MTLLYYLRRMRTTRTAMSTRRSSKQVWSSNCQRRSKFQLCCRHDLESLCTFRGDSESKYFAII</sequence>
<organism evidence="1 2">
    <name type="scientific">Vespula maculifrons</name>
    <name type="common">Eastern yellow jacket</name>
    <name type="synonym">Wasp</name>
    <dbReference type="NCBI Taxonomy" id="7453"/>
    <lineage>
        <taxon>Eukaryota</taxon>
        <taxon>Metazoa</taxon>
        <taxon>Ecdysozoa</taxon>
        <taxon>Arthropoda</taxon>
        <taxon>Hexapoda</taxon>
        <taxon>Insecta</taxon>
        <taxon>Pterygota</taxon>
        <taxon>Neoptera</taxon>
        <taxon>Endopterygota</taxon>
        <taxon>Hymenoptera</taxon>
        <taxon>Apocrita</taxon>
        <taxon>Aculeata</taxon>
        <taxon>Vespoidea</taxon>
        <taxon>Vespidae</taxon>
        <taxon>Vespinae</taxon>
        <taxon>Vespula</taxon>
    </lineage>
</organism>
<dbReference type="EMBL" id="JAYRBN010000070">
    <property type="protein sequence ID" value="KAL2734905.1"/>
    <property type="molecule type" value="Genomic_DNA"/>
</dbReference>